<comment type="caution">
    <text evidence="1">The sequence shown here is derived from an EMBL/GenBank/DDBJ whole genome shotgun (WGS) entry which is preliminary data.</text>
</comment>
<dbReference type="GeneID" id="89932306"/>
<keyword evidence="2" id="KW-1185">Reference proteome</keyword>
<gene>
    <name evidence="1" type="ORF">LTR77_010983</name>
</gene>
<reference evidence="1 2" key="1">
    <citation type="submission" date="2023-08" db="EMBL/GenBank/DDBJ databases">
        <title>Black Yeasts Isolated from many extreme environments.</title>
        <authorList>
            <person name="Coleine C."/>
            <person name="Stajich J.E."/>
            <person name="Selbmann L."/>
        </authorList>
    </citation>
    <scope>NUCLEOTIDE SEQUENCE [LARGE SCALE GENOMIC DNA]</scope>
    <source>
        <strain evidence="1 2">CCFEE 5935</strain>
    </source>
</reference>
<evidence type="ECO:0000313" key="1">
    <source>
        <dbReference type="EMBL" id="KAK5163048.1"/>
    </source>
</evidence>
<accession>A0AAV9NWG0</accession>
<sequence>MVRLHAKSAASFLQKREGPEYGSATNLSEPTVRALHHLGRWFPFPVSLFEDMAQNHLWFSGSSAADIFVPGTRDGDSDLDFYTHYNKQCVGGSMRLLEAQGVVWEDPFDQIQTLLDAKTPICIHMHRAKVLGMYYKEPPSQQLGAVLQSICGLLDGRRADKSISEKVGEHGTLTIDGHDFEGYGLGTSLVAGHTTYGKKTKVQLIFAKGRTPLEHIMAFHASHVQCAITPYGMFHMYHEKAVQQRAYLWSDNRQHPEGVLAAVAKYKKRGFSFDERHTHKWTNVIIHWLGHDGSRLFEFNLPLPLSAGMDEERREEFKQLAWREEGGKTRTLTTGRDEPGWEPDDRNNEEEFFQNRAMLDKYLPGGLAGVDTHPCELPAFSPITIELLLAWRIFNAA</sequence>
<dbReference type="RefSeq" id="XP_064653618.1">
    <property type="nucleotide sequence ID" value="XM_064808198.1"/>
</dbReference>
<dbReference type="AlphaFoldDB" id="A0AAV9NWG0"/>
<dbReference type="Proteomes" id="UP001337655">
    <property type="component" value="Unassembled WGS sequence"/>
</dbReference>
<organism evidence="1 2">
    <name type="scientific">Saxophila tyrrhenica</name>
    <dbReference type="NCBI Taxonomy" id="1690608"/>
    <lineage>
        <taxon>Eukaryota</taxon>
        <taxon>Fungi</taxon>
        <taxon>Dikarya</taxon>
        <taxon>Ascomycota</taxon>
        <taxon>Pezizomycotina</taxon>
        <taxon>Dothideomycetes</taxon>
        <taxon>Dothideomycetidae</taxon>
        <taxon>Mycosphaerellales</taxon>
        <taxon>Extremaceae</taxon>
        <taxon>Saxophila</taxon>
    </lineage>
</organism>
<proteinExistence type="predicted"/>
<evidence type="ECO:0000313" key="2">
    <source>
        <dbReference type="Proteomes" id="UP001337655"/>
    </source>
</evidence>
<dbReference type="EMBL" id="JAVRRT010000029">
    <property type="protein sequence ID" value="KAK5163048.1"/>
    <property type="molecule type" value="Genomic_DNA"/>
</dbReference>
<protein>
    <submittedName>
        <fullName evidence="1">Uncharacterized protein</fullName>
    </submittedName>
</protein>
<name>A0AAV9NWG0_9PEZI</name>